<dbReference type="Proteomes" id="UP000017819">
    <property type="component" value="Unassembled WGS sequence"/>
</dbReference>
<dbReference type="Pfam" id="PF26343">
    <property type="entry name" value="VapC50_C"/>
    <property type="match status" value="1"/>
</dbReference>
<evidence type="ECO:0000259" key="1">
    <source>
        <dbReference type="Pfam" id="PF13470"/>
    </source>
</evidence>
<feature type="domain" description="PIN" evidence="1">
    <location>
        <begin position="17"/>
        <end position="48"/>
    </location>
</feature>
<dbReference type="InterPro" id="IPR002716">
    <property type="entry name" value="PIN_dom"/>
</dbReference>
<evidence type="ECO:0000313" key="3">
    <source>
        <dbReference type="EMBL" id="ESR22783.1"/>
    </source>
</evidence>
<evidence type="ECO:0000313" key="4">
    <source>
        <dbReference type="Proteomes" id="UP000017819"/>
    </source>
</evidence>
<gene>
    <name evidence="3" type="ORF">N177_3920</name>
</gene>
<protein>
    <submittedName>
        <fullName evidence="3">Uncharacterized protein</fullName>
    </submittedName>
</protein>
<dbReference type="EMBL" id="AWXZ01000040">
    <property type="protein sequence ID" value="ESR22783.1"/>
    <property type="molecule type" value="Genomic_DNA"/>
</dbReference>
<sequence length="124" mass="13747">MEEAVPDCLITGYEALTEALTLPDPDDRHVLAAAIVGKCSAIITRNVRDFPRATLASYDIEAMHPDDFIHHQVGLDRAAVIVSARNCRMRLRNPPSSAEQYVETLRRQGLPKTCAELAEYVSII</sequence>
<dbReference type="InterPro" id="IPR058652">
    <property type="entry name" value="VapC50_C"/>
</dbReference>
<comment type="caution">
    <text evidence="3">The sequence shown here is derived from an EMBL/GenBank/DDBJ whole genome shotgun (WGS) entry which is preliminary data.</text>
</comment>
<keyword evidence="4" id="KW-1185">Reference proteome</keyword>
<evidence type="ECO:0000259" key="2">
    <source>
        <dbReference type="Pfam" id="PF26343"/>
    </source>
</evidence>
<name>V4T861_9HYPH</name>
<dbReference type="Pfam" id="PF13470">
    <property type="entry name" value="PIN_3"/>
    <property type="match status" value="1"/>
</dbReference>
<dbReference type="AlphaFoldDB" id="V4T861"/>
<dbReference type="PATRIC" id="fig|631454.5.peg.3872"/>
<reference evidence="3 4" key="1">
    <citation type="journal article" date="2014" name="Genome Announc.">
        <title>Draft Genome Sequence of Lutibaculum baratangense Strain AMV1T, Isolated from a Mud Volcano in Andamans, India.</title>
        <authorList>
            <person name="Singh A."/>
            <person name="Sreenivas A."/>
            <person name="Sathyanarayana Reddy G."/>
            <person name="Pinnaka A.K."/>
            <person name="Shivaji S."/>
        </authorList>
    </citation>
    <scope>NUCLEOTIDE SEQUENCE [LARGE SCALE GENOMIC DNA]</scope>
    <source>
        <strain evidence="3 4">AMV1</strain>
    </source>
</reference>
<feature type="domain" description="VapC50 C-terminal" evidence="2">
    <location>
        <begin position="65"/>
        <end position="118"/>
    </location>
</feature>
<dbReference type="STRING" id="631454.N177_3920"/>
<proteinExistence type="predicted"/>
<dbReference type="eggNOG" id="COG1569">
    <property type="taxonomic scope" value="Bacteria"/>
</dbReference>
<organism evidence="3 4">
    <name type="scientific">Lutibaculum baratangense AMV1</name>
    <dbReference type="NCBI Taxonomy" id="631454"/>
    <lineage>
        <taxon>Bacteria</taxon>
        <taxon>Pseudomonadati</taxon>
        <taxon>Pseudomonadota</taxon>
        <taxon>Alphaproteobacteria</taxon>
        <taxon>Hyphomicrobiales</taxon>
        <taxon>Tepidamorphaceae</taxon>
        <taxon>Lutibaculum</taxon>
    </lineage>
</organism>
<accession>V4T861</accession>